<organism evidence="1 2">
    <name type="scientific">Artomyces pyxidatus</name>
    <dbReference type="NCBI Taxonomy" id="48021"/>
    <lineage>
        <taxon>Eukaryota</taxon>
        <taxon>Fungi</taxon>
        <taxon>Dikarya</taxon>
        <taxon>Basidiomycota</taxon>
        <taxon>Agaricomycotina</taxon>
        <taxon>Agaricomycetes</taxon>
        <taxon>Russulales</taxon>
        <taxon>Auriscalpiaceae</taxon>
        <taxon>Artomyces</taxon>
    </lineage>
</organism>
<evidence type="ECO:0000313" key="1">
    <source>
        <dbReference type="EMBL" id="KAI0058617.1"/>
    </source>
</evidence>
<proteinExistence type="predicted"/>
<evidence type="ECO:0000313" key="2">
    <source>
        <dbReference type="Proteomes" id="UP000814140"/>
    </source>
</evidence>
<keyword evidence="2" id="KW-1185">Reference proteome</keyword>
<accession>A0ACB8SR09</accession>
<reference evidence="1" key="1">
    <citation type="submission" date="2021-03" db="EMBL/GenBank/DDBJ databases">
        <authorList>
            <consortium name="DOE Joint Genome Institute"/>
            <person name="Ahrendt S."/>
            <person name="Looney B.P."/>
            <person name="Miyauchi S."/>
            <person name="Morin E."/>
            <person name="Drula E."/>
            <person name="Courty P.E."/>
            <person name="Chicoki N."/>
            <person name="Fauchery L."/>
            <person name="Kohler A."/>
            <person name="Kuo A."/>
            <person name="Labutti K."/>
            <person name="Pangilinan J."/>
            <person name="Lipzen A."/>
            <person name="Riley R."/>
            <person name="Andreopoulos W."/>
            <person name="He G."/>
            <person name="Johnson J."/>
            <person name="Barry K.W."/>
            <person name="Grigoriev I.V."/>
            <person name="Nagy L."/>
            <person name="Hibbett D."/>
            <person name="Henrissat B."/>
            <person name="Matheny P.B."/>
            <person name="Labbe J."/>
            <person name="Martin F."/>
        </authorList>
    </citation>
    <scope>NUCLEOTIDE SEQUENCE</scope>
    <source>
        <strain evidence="1">HHB10654</strain>
    </source>
</reference>
<gene>
    <name evidence="1" type="ORF">BV25DRAFT_1861651</name>
</gene>
<name>A0ACB8SR09_9AGAM</name>
<sequence>MTRSKVKGRRGRGSYKNANLRSDSNNDGSPAVINPDEYRADLLQKSDMQNARFEEYYKKQEILGADEEEWHRFLEACREPLPTTFRVAGSRETAKVLNDAIENTYVPHLREVVFEDEPVAPPVQLSWYPGGLAWQFNVAKKVLRKSSEFKKFHSFLVFETEVGNITRAEAVSMLPPLFLHVEPHHKVLDMCAAPGSKTSQLLEALHSSASPLASSVPPGLLIANDSDYKRTHLLIHQSARLPSPAFMVTNVDASIFPSLSLPHDNAPPVTGEGRKPRLPPLLFDRILCDVPCSGDGTLRKNVGIWKHWNPMDGNGLHGLQVRILQRAMRMLHPEGRIVYSTCSLNPVENEAVIAEALRTISGFELIDVSTDLPTLLRRPGLSTWTPASDRSLTFFESYDAYNETLPTGKLVRSHFPPGADEEFGLERCIRIYPHIQDTGGFFIAVLQRKKPEVAGLKEGKRAAAPDAEAPEAKKARLEGDGDVTMSEQEQDQGQTPTVSETTQAQVTSLAPSSAPAAEASGSKQKQSGDGGFKEMPYTFISPDDPIVEGCIQQLSLTPDFPSSNILVRNPLGDPARSLYLTNDLVRSVIAHNDYKRIRLMTAGTKIFTKQEGGFGRKGEEGSSAEMVSQFRLLSEGLPVVLPYIKEESIVDAEARALRLLVEGYYPLLSSFDEAFKKTVEAKLPGSHVVRFKAGSGEGASLTHDLVLPIWKSHVSVSLMIDKKAKSALSMRVFGEDITVAGREALEKQTKKAQKAEARSAAAEGDGDDAEEAE</sequence>
<comment type="caution">
    <text evidence="1">The sequence shown here is derived from an EMBL/GenBank/DDBJ whole genome shotgun (WGS) entry which is preliminary data.</text>
</comment>
<keyword evidence="1" id="KW-0808">Transferase</keyword>
<protein>
    <submittedName>
        <fullName evidence="1">S-adenosyl-L-methionine-dependent methyltransferase</fullName>
    </submittedName>
</protein>
<dbReference type="Proteomes" id="UP000814140">
    <property type="component" value="Unassembled WGS sequence"/>
</dbReference>
<reference evidence="1" key="2">
    <citation type="journal article" date="2022" name="New Phytol.">
        <title>Evolutionary transition to the ectomycorrhizal habit in the genomes of a hyperdiverse lineage of mushroom-forming fungi.</title>
        <authorList>
            <person name="Looney B."/>
            <person name="Miyauchi S."/>
            <person name="Morin E."/>
            <person name="Drula E."/>
            <person name="Courty P.E."/>
            <person name="Kohler A."/>
            <person name="Kuo A."/>
            <person name="LaButti K."/>
            <person name="Pangilinan J."/>
            <person name="Lipzen A."/>
            <person name="Riley R."/>
            <person name="Andreopoulos W."/>
            <person name="He G."/>
            <person name="Johnson J."/>
            <person name="Nolan M."/>
            <person name="Tritt A."/>
            <person name="Barry K.W."/>
            <person name="Grigoriev I.V."/>
            <person name="Nagy L.G."/>
            <person name="Hibbett D."/>
            <person name="Henrissat B."/>
            <person name="Matheny P.B."/>
            <person name="Labbe J."/>
            <person name="Martin F.M."/>
        </authorList>
    </citation>
    <scope>NUCLEOTIDE SEQUENCE</scope>
    <source>
        <strain evidence="1">HHB10654</strain>
    </source>
</reference>
<keyword evidence="1" id="KW-0489">Methyltransferase</keyword>
<dbReference type="EMBL" id="MU277233">
    <property type="protein sequence ID" value="KAI0058617.1"/>
    <property type="molecule type" value="Genomic_DNA"/>
</dbReference>